<dbReference type="Proteomes" id="UP000287865">
    <property type="component" value="Unassembled WGS sequence"/>
</dbReference>
<evidence type="ECO:0000313" key="5">
    <source>
        <dbReference type="Proteomes" id="UP000287865"/>
    </source>
</evidence>
<keyword evidence="5" id="KW-1185">Reference proteome</keyword>
<keyword evidence="1" id="KW-0175">Coiled coil</keyword>
<dbReference type="RefSeq" id="WP_111570015.1">
    <property type="nucleotide sequence ID" value="NZ_PIPK01000012.1"/>
</dbReference>
<proteinExistence type="predicted"/>
<comment type="caution">
    <text evidence="2">The sequence shown here is derived from an EMBL/GenBank/DDBJ whole genome shotgun (WGS) entry which is preliminary data.</text>
</comment>
<reference evidence="3 5" key="1">
    <citation type="journal article" date="2018" name="Front. Microbiol.">
        <title>Genome-Based Analysis Reveals the Taxonomy and Diversity of the Family Idiomarinaceae.</title>
        <authorList>
            <person name="Liu Y."/>
            <person name="Lai Q."/>
            <person name="Shao Z."/>
        </authorList>
    </citation>
    <scope>NUCLEOTIDE SEQUENCE [LARGE SCALE GENOMIC DNA]</scope>
    <source>
        <strain evidence="3 5">CF12-14</strain>
    </source>
</reference>
<evidence type="ECO:0000313" key="4">
    <source>
        <dbReference type="Proteomes" id="UP000249203"/>
    </source>
</evidence>
<feature type="coiled-coil region" evidence="1">
    <location>
        <begin position="27"/>
        <end position="75"/>
    </location>
</feature>
<protein>
    <recommendedName>
        <fullName evidence="6">Phosphate-selective porin O/P</fullName>
    </recommendedName>
</protein>
<dbReference type="EMBL" id="QLMD01000011">
    <property type="protein sequence ID" value="RAJ95303.1"/>
    <property type="molecule type" value="Genomic_DNA"/>
</dbReference>
<gene>
    <name evidence="2" type="ORF">B0I24_11189</name>
    <name evidence="3" type="ORF">CWE07_11565</name>
</gene>
<accession>A0A327WSA0</accession>
<dbReference type="OrthoDB" id="625456at2"/>
<dbReference type="AlphaFoldDB" id="A0A327WSA0"/>
<organism evidence="2 4">
    <name type="scientific">Aliidiomarina maris</name>
    <dbReference type="NCBI Taxonomy" id="531312"/>
    <lineage>
        <taxon>Bacteria</taxon>
        <taxon>Pseudomonadati</taxon>
        <taxon>Pseudomonadota</taxon>
        <taxon>Gammaproteobacteria</taxon>
        <taxon>Alteromonadales</taxon>
        <taxon>Idiomarinaceae</taxon>
        <taxon>Aliidiomarina</taxon>
    </lineage>
</organism>
<evidence type="ECO:0000313" key="2">
    <source>
        <dbReference type="EMBL" id="RAJ95303.1"/>
    </source>
</evidence>
<reference evidence="2 4" key="2">
    <citation type="submission" date="2018-06" db="EMBL/GenBank/DDBJ databases">
        <title>Genomic Encyclopedia of Type Strains, Phase III (KMG-III): the genomes of soil and plant-associated and newly described type strains.</title>
        <authorList>
            <person name="Whitman W."/>
        </authorList>
    </citation>
    <scope>NUCLEOTIDE SEQUENCE [LARGE SCALE GENOMIC DNA]</scope>
    <source>
        <strain evidence="2 4">CGMCC 1.15366</strain>
    </source>
</reference>
<dbReference type="EMBL" id="PIPK01000012">
    <property type="protein sequence ID" value="RUO21005.1"/>
    <property type="molecule type" value="Genomic_DNA"/>
</dbReference>
<evidence type="ECO:0000313" key="3">
    <source>
        <dbReference type="EMBL" id="RUO21005.1"/>
    </source>
</evidence>
<sequence>MTLNRLSIAILSATTLSVAGLTPVSAQQNDESRLQALEQRMAELEAELAIAQRNLRAAEEEAEQASGEQSSEQSEDGIEFGGAVRFQYVLADYDEGQKNRGGDLQFDIFRLNFDGQMNNAILSAEYRWYEYMDALRHAYFGYNFTEKWQGQVGVVIQPWGVMPYNSHSYFFSSNFYVGFEDNPGSGVRFQRRGDEWDLDFAFILNDDLGGTSGDVRSRADSYNYNVTGIRLPGEDPFADPEFTASENNTLITRIARKWDLDGDLFELGVSAQYGDVDDGLGSVGSKTALGLHSVYHTGRWEFHAQWTHYDYDLDIENEGIIVGAYAYFDTIPTRSDIFTGNVAYNYPFEWGPIQSLQFYNNTSLITNKRGYDEDTVMNVIGMAVAAGGIYTYIDLVSAKNQPFANGSVVGESDRWNTRFNINFGYYF</sequence>
<dbReference type="SUPFAM" id="SSF56935">
    <property type="entry name" value="Porins"/>
    <property type="match status" value="1"/>
</dbReference>
<evidence type="ECO:0000256" key="1">
    <source>
        <dbReference type="SAM" id="Coils"/>
    </source>
</evidence>
<evidence type="ECO:0008006" key="6">
    <source>
        <dbReference type="Google" id="ProtNLM"/>
    </source>
</evidence>
<dbReference type="Proteomes" id="UP000249203">
    <property type="component" value="Unassembled WGS sequence"/>
</dbReference>
<name>A0A327WSA0_9GAMM</name>